<dbReference type="Pfam" id="PF01807">
    <property type="entry name" value="Zn_ribbon_DnaG"/>
    <property type="match status" value="1"/>
</dbReference>
<keyword evidence="10" id="KW-0460">Magnesium</keyword>
<dbReference type="InterPro" id="IPR006295">
    <property type="entry name" value="DNA_primase_DnaG"/>
</dbReference>
<dbReference type="InterPro" id="IPR030846">
    <property type="entry name" value="DnaG_bac"/>
</dbReference>
<dbReference type="InterPro" id="IPR002694">
    <property type="entry name" value="Znf_CHC2"/>
</dbReference>
<dbReference type="InterPro" id="IPR034151">
    <property type="entry name" value="TOPRIM_DnaG_bac"/>
</dbReference>
<dbReference type="Pfam" id="PF13155">
    <property type="entry name" value="Toprim_2"/>
    <property type="match status" value="1"/>
</dbReference>
<dbReference type="GO" id="GO:0003677">
    <property type="term" value="F:DNA binding"/>
    <property type="evidence" value="ECO:0007669"/>
    <property type="project" value="UniProtKB-KW"/>
</dbReference>
<name>A0A644WTC2_9ZZZZ</name>
<keyword evidence="12" id="KW-0804">Transcription</keyword>
<dbReference type="GO" id="GO:0008270">
    <property type="term" value="F:zinc ion binding"/>
    <property type="evidence" value="ECO:0007669"/>
    <property type="project" value="UniProtKB-KW"/>
</dbReference>
<evidence type="ECO:0000256" key="2">
    <source>
        <dbReference type="ARBA" id="ARBA00022478"/>
    </source>
</evidence>
<feature type="domain" description="Toprim" evidence="13">
    <location>
        <begin position="252"/>
        <end position="335"/>
    </location>
</feature>
<evidence type="ECO:0000256" key="8">
    <source>
        <dbReference type="ARBA" id="ARBA00022771"/>
    </source>
</evidence>
<evidence type="ECO:0000313" key="14">
    <source>
        <dbReference type="EMBL" id="MPM06927.1"/>
    </source>
</evidence>
<dbReference type="NCBIfam" id="TIGR01391">
    <property type="entry name" value="dnaG"/>
    <property type="match status" value="1"/>
</dbReference>
<evidence type="ECO:0000256" key="9">
    <source>
        <dbReference type="ARBA" id="ARBA00022833"/>
    </source>
</evidence>
<evidence type="ECO:0000256" key="7">
    <source>
        <dbReference type="ARBA" id="ARBA00022723"/>
    </source>
</evidence>
<dbReference type="GO" id="GO:0000428">
    <property type="term" value="C:DNA-directed RNA polymerase complex"/>
    <property type="evidence" value="ECO:0007669"/>
    <property type="project" value="UniProtKB-KW"/>
</dbReference>
<evidence type="ECO:0000256" key="1">
    <source>
        <dbReference type="ARBA" id="ARBA00001947"/>
    </source>
</evidence>
<dbReference type="InterPro" id="IPR019475">
    <property type="entry name" value="DNA_primase_DnaB-bd"/>
</dbReference>
<dbReference type="InterPro" id="IPR016136">
    <property type="entry name" value="DNA_helicase_N/primase_C"/>
</dbReference>
<dbReference type="Gene3D" id="3.90.580.10">
    <property type="entry name" value="Zinc finger, CHC2-type domain"/>
    <property type="match status" value="1"/>
</dbReference>
<dbReference type="HAMAP" id="MF_00974">
    <property type="entry name" value="DNA_primase_DnaG"/>
    <property type="match status" value="1"/>
</dbReference>
<keyword evidence="6" id="KW-0235">DNA replication</keyword>
<keyword evidence="11" id="KW-0238">DNA-binding</keyword>
<keyword evidence="9" id="KW-0862">Zinc</keyword>
<proteinExistence type="inferred from homology"/>
<dbReference type="PANTHER" id="PTHR30313">
    <property type="entry name" value="DNA PRIMASE"/>
    <property type="match status" value="1"/>
</dbReference>
<dbReference type="InterPro" id="IPR037068">
    <property type="entry name" value="DNA_primase_core_N_sf"/>
</dbReference>
<dbReference type="AlphaFoldDB" id="A0A644WTC2"/>
<dbReference type="SUPFAM" id="SSF56731">
    <property type="entry name" value="DNA primase core"/>
    <property type="match status" value="1"/>
</dbReference>
<evidence type="ECO:0000256" key="5">
    <source>
        <dbReference type="ARBA" id="ARBA00022695"/>
    </source>
</evidence>
<evidence type="ECO:0000256" key="6">
    <source>
        <dbReference type="ARBA" id="ARBA00022705"/>
    </source>
</evidence>
<comment type="cofactor">
    <cofactor evidence="1">
        <name>Zn(2+)</name>
        <dbReference type="ChEBI" id="CHEBI:29105"/>
    </cofactor>
</comment>
<dbReference type="CDD" id="cd03364">
    <property type="entry name" value="TOPRIM_DnaG_primases"/>
    <property type="match status" value="1"/>
</dbReference>
<gene>
    <name evidence="14" type="primary">dnaG_27</name>
    <name evidence="14" type="ORF">SDC9_53230</name>
</gene>
<keyword evidence="3" id="KW-0639">Primosome</keyword>
<dbReference type="Pfam" id="PF10410">
    <property type="entry name" value="DnaB_bind"/>
    <property type="match status" value="1"/>
</dbReference>
<dbReference type="SMART" id="SM00400">
    <property type="entry name" value="ZnF_CHCC"/>
    <property type="match status" value="1"/>
</dbReference>
<dbReference type="Gene3D" id="1.10.860.10">
    <property type="entry name" value="DNAb Helicase, Chain A"/>
    <property type="match status" value="1"/>
</dbReference>
<dbReference type="InterPro" id="IPR036977">
    <property type="entry name" value="DNA_primase_Znf_CHC2"/>
</dbReference>
<dbReference type="Gene3D" id="3.40.1360.10">
    <property type="match status" value="1"/>
</dbReference>
<dbReference type="EC" id="2.7.7.-" evidence="14"/>
<keyword evidence="5 14" id="KW-0548">Nucleotidyltransferase</keyword>
<dbReference type="SMART" id="SM00493">
    <property type="entry name" value="TOPRIM"/>
    <property type="match status" value="1"/>
</dbReference>
<sequence>MAIPERFLEELVARCDISDVVADYVPLTKKGSNLWGLCPFHSEKTPSFSVNPDRQIYHCFGCNKGGGVISFVMEMENLPFPDAVRLLAKRSGMEMPETGEDGDFRKRRERLLALNRDAARYYYENLRKPEGASVSEYIGKRKLLPQTVKRFGLGASLDAWDTLLTAMVGKGYDKRELLDAGLAAAGKGGSLYDKFRNRLMLPVIDLRGDVVGFTSRSIDGSEPKYLNTPETPLFRKRSVVYGLNFAKSSKRGSLVLVEGNLDVITLHQAGFDNAVATMGTVLTDEHARILSRYTKELVVCYDNDDAGKEATRRALGILKNADLSVKVLQLPRRIGEDGKSLKQDADDFIKYQGAAAFERMLGGSVNHIDYRLSELELKYNLKSDEDRIAYLKEAAELLAVLQSPVEREVYGNKAAAAAGISPEVVSSEIKRMQGRNIRGERKKQERTALAPTAQIQPKERALRYQNPRSARAEEGVVRLVLLDPTLLREAKSLEKEDFTVPFLGRTYELLRQRWEEGRSTQIGMLDGTLTAEEMGRLTQILQQPEALERGREAMADYLDIIDTEHTKRADGGETDPLLAARDKKIAGQYKYR</sequence>
<dbReference type="InterPro" id="IPR013264">
    <property type="entry name" value="DNAG_N"/>
</dbReference>
<organism evidence="14">
    <name type="scientific">bioreactor metagenome</name>
    <dbReference type="NCBI Taxonomy" id="1076179"/>
    <lineage>
        <taxon>unclassified sequences</taxon>
        <taxon>metagenomes</taxon>
        <taxon>ecological metagenomes</taxon>
    </lineage>
</organism>
<dbReference type="FunFam" id="3.90.580.10:FF:000001">
    <property type="entry name" value="DNA primase"/>
    <property type="match status" value="1"/>
</dbReference>
<keyword evidence="7" id="KW-0479">Metal-binding</keyword>
<evidence type="ECO:0000256" key="3">
    <source>
        <dbReference type="ARBA" id="ARBA00022515"/>
    </source>
</evidence>
<dbReference type="PROSITE" id="PS50880">
    <property type="entry name" value="TOPRIM"/>
    <property type="match status" value="1"/>
</dbReference>
<comment type="caution">
    <text evidence="14">The sequence shown here is derived from an EMBL/GenBank/DDBJ whole genome shotgun (WGS) entry which is preliminary data.</text>
</comment>
<dbReference type="GO" id="GO:0005737">
    <property type="term" value="C:cytoplasm"/>
    <property type="evidence" value="ECO:0007669"/>
    <property type="project" value="TreeGrafter"/>
</dbReference>
<protein>
    <submittedName>
        <fullName evidence="14">DNA primase</fullName>
        <ecNumber evidence="14">2.7.7.-</ecNumber>
    </submittedName>
</protein>
<dbReference type="PIRSF" id="PIRSF002811">
    <property type="entry name" value="DnaG"/>
    <property type="match status" value="1"/>
</dbReference>
<keyword evidence="8" id="KW-0863">Zinc-finger</keyword>
<evidence type="ECO:0000256" key="12">
    <source>
        <dbReference type="ARBA" id="ARBA00023163"/>
    </source>
</evidence>
<reference evidence="14" key="1">
    <citation type="submission" date="2019-08" db="EMBL/GenBank/DDBJ databases">
        <authorList>
            <person name="Kucharzyk K."/>
            <person name="Murdoch R.W."/>
            <person name="Higgins S."/>
            <person name="Loffler F."/>
        </authorList>
    </citation>
    <scope>NUCLEOTIDE SEQUENCE</scope>
</reference>
<dbReference type="SUPFAM" id="SSF57783">
    <property type="entry name" value="Zinc beta-ribbon"/>
    <property type="match status" value="1"/>
</dbReference>
<dbReference type="EMBL" id="VSSQ01001279">
    <property type="protein sequence ID" value="MPM06927.1"/>
    <property type="molecule type" value="Genomic_DNA"/>
</dbReference>
<dbReference type="GO" id="GO:0006269">
    <property type="term" value="P:DNA replication, synthesis of primer"/>
    <property type="evidence" value="ECO:0007669"/>
    <property type="project" value="UniProtKB-KW"/>
</dbReference>
<accession>A0A644WTC2</accession>
<dbReference type="Pfam" id="PF08275">
    <property type="entry name" value="DNAG_N"/>
    <property type="match status" value="1"/>
</dbReference>
<dbReference type="GO" id="GO:1990077">
    <property type="term" value="C:primosome complex"/>
    <property type="evidence" value="ECO:0007669"/>
    <property type="project" value="UniProtKB-KW"/>
</dbReference>
<keyword evidence="2" id="KW-0240">DNA-directed RNA polymerase</keyword>
<keyword evidence="4 14" id="KW-0808">Transferase</keyword>
<evidence type="ECO:0000256" key="11">
    <source>
        <dbReference type="ARBA" id="ARBA00023125"/>
    </source>
</evidence>
<dbReference type="InterPro" id="IPR006171">
    <property type="entry name" value="TOPRIM_dom"/>
</dbReference>
<dbReference type="Gene3D" id="3.90.980.10">
    <property type="entry name" value="DNA primase, catalytic core, N-terminal domain"/>
    <property type="match status" value="1"/>
</dbReference>
<evidence type="ECO:0000259" key="13">
    <source>
        <dbReference type="PROSITE" id="PS50880"/>
    </source>
</evidence>
<dbReference type="GO" id="GO:0003899">
    <property type="term" value="F:DNA-directed RNA polymerase activity"/>
    <property type="evidence" value="ECO:0007669"/>
    <property type="project" value="InterPro"/>
</dbReference>
<dbReference type="InterPro" id="IPR050219">
    <property type="entry name" value="DnaG_primase"/>
</dbReference>
<dbReference type="PANTHER" id="PTHR30313:SF2">
    <property type="entry name" value="DNA PRIMASE"/>
    <property type="match status" value="1"/>
</dbReference>
<evidence type="ECO:0000256" key="4">
    <source>
        <dbReference type="ARBA" id="ARBA00022679"/>
    </source>
</evidence>
<evidence type="ECO:0000256" key="10">
    <source>
        <dbReference type="ARBA" id="ARBA00022842"/>
    </source>
</evidence>